<dbReference type="AlphaFoldDB" id="A0A4Y5YGW1"/>
<organism evidence="1 2">
    <name type="scientific">Shewanella polaris</name>
    <dbReference type="NCBI Taxonomy" id="2588449"/>
    <lineage>
        <taxon>Bacteria</taxon>
        <taxon>Pseudomonadati</taxon>
        <taxon>Pseudomonadota</taxon>
        <taxon>Gammaproteobacteria</taxon>
        <taxon>Alteromonadales</taxon>
        <taxon>Shewanellaceae</taxon>
        <taxon>Shewanella</taxon>
    </lineage>
</organism>
<sequence>MRSSMLSIKLLFASSTPQVALLGLLSFMLLPGCSSSPSSTDTNKQITKTPSPDGMDKNIVDLVNLKAKGANNSTSSSASSTDTRNVYLEQASQRLADVPASVLSQYQQAISHMKNQQWQAANSLFDKVIAAQPQLSGAYVNKAIIAMDQLQLDQADALLAQAIAVNNNNPYAHQIKANIARRQGHYAQAEQGYLTALTLWPQYPQAQLNLAILLELYRGKLLQARQYYIAYLVSQPNDEQAKRWLAGVEIKIQRAGLTLPDNANGAG</sequence>
<dbReference type="EMBL" id="CP041036">
    <property type="protein sequence ID" value="QDE31887.1"/>
    <property type="molecule type" value="Genomic_DNA"/>
</dbReference>
<proteinExistence type="predicted"/>
<gene>
    <name evidence="1" type="ORF">FH971_13525</name>
</gene>
<dbReference type="InterPro" id="IPR011990">
    <property type="entry name" value="TPR-like_helical_dom_sf"/>
</dbReference>
<name>A0A4Y5YGW1_9GAMM</name>
<protein>
    <submittedName>
        <fullName evidence="1">Tetratricopeptide repeat protein</fullName>
    </submittedName>
</protein>
<keyword evidence="2" id="KW-1185">Reference proteome</keyword>
<dbReference type="InterPro" id="IPR019734">
    <property type="entry name" value="TPR_rpt"/>
</dbReference>
<dbReference type="SUPFAM" id="SSF48452">
    <property type="entry name" value="TPR-like"/>
    <property type="match status" value="1"/>
</dbReference>
<evidence type="ECO:0000313" key="1">
    <source>
        <dbReference type="EMBL" id="QDE31887.1"/>
    </source>
</evidence>
<dbReference type="Proteomes" id="UP000319809">
    <property type="component" value="Chromosome"/>
</dbReference>
<dbReference type="Gene3D" id="1.25.40.10">
    <property type="entry name" value="Tetratricopeptide repeat domain"/>
    <property type="match status" value="1"/>
</dbReference>
<dbReference type="KEGG" id="spol:FH971_13525"/>
<reference evidence="1 2" key="1">
    <citation type="submission" date="2019-06" db="EMBL/GenBank/DDBJ databases">
        <title>The genome of Shewanella sp. SM1901.</title>
        <authorList>
            <person name="Cha Q."/>
        </authorList>
    </citation>
    <scope>NUCLEOTIDE SEQUENCE [LARGE SCALE GENOMIC DNA]</scope>
    <source>
        <strain evidence="1 2">SM1901</strain>
    </source>
</reference>
<evidence type="ECO:0000313" key="2">
    <source>
        <dbReference type="Proteomes" id="UP000319809"/>
    </source>
</evidence>
<accession>A0A4Y5YGW1</accession>
<dbReference type="Pfam" id="PF14559">
    <property type="entry name" value="TPR_19"/>
    <property type="match status" value="1"/>
</dbReference>
<dbReference type="SMART" id="SM00028">
    <property type="entry name" value="TPR"/>
    <property type="match status" value="3"/>
</dbReference>